<dbReference type="Proteomes" id="UP000199169">
    <property type="component" value="Unassembled WGS sequence"/>
</dbReference>
<name>A0A1A8XVB7_9PROT</name>
<dbReference type="RefSeq" id="WP_186408551.1">
    <property type="nucleotide sequence ID" value="NZ_FLQX01000145.1"/>
</dbReference>
<dbReference type="InterPro" id="IPR038989">
    <property type="entry name" value="UbiJ"/>
</dbReference>
<proteinExistence type="predicted"/>
<protein>
    <recommendedName>
        <fullName evidence="3">Ubiquinone biosynthesis accessory factor UbiJ</fullName>
    </recommendedName>
</protein>
<sequence>MLTRPALAFVNHVLAAEDWARDRLAGVAGQTASVEFGSSKWVVRISEAGLLEAADARSPVAVSIRLPDDAPLRALTDRRSLLSAMTISGSADLAETLGFVFRNLRWDVEHDLSRVLGDVVARRAFQVVKILGRWPGPGNLALAAAEYFGEEESVLARRLEIGSFCSQVDALREDLSRFEKKLERVELRSA</sequence>
<organism evidence="1 2">
    <name type="scientific">Candidatus Accumulibacter aalborgensis</name>
    <dbReference type="NCBI Taxonomy" id="1860102"/>
    <lineage>
        <taxon>Bacteria</taxon>
        <taxon>Pseudomonadati</taxon>
        <taxon>Pseudomonadota</taxon>
        <taxon>Betaproteobacteria</taxon>
        <taxon>Candidatus Accumulibacter</taxon>
    </lineage>
</organism>
<dbReference type="AlphaFoldDB" id="A0A1A8XVB7"/>
<gene>
    <name evidence="1" type="ORF">ACCAA_660029</name>
</gene>
<reference evidence="1 2" key="1">
    <citation type="submission" date="2016-06" db="EMBL/GenBank/DDBJ databases">
        <authorList>
            <person name="Kjaerup R.B."/>
            <person name="Dalgaard T.S."/>
            <person name="Juul-Madsen H.R."/>
        </authorList>
    </citation>
    <scope>NUCLEOTIDE SEQUENCE [LARGE SCALE GENOMIC DNA]</scope>
    <source>
        <strain evidence="1">3</strain>
    </source>
</reference>
<evidence type="ECO:0000313" key="1">
    <source>
        <dbReference type="EMBL" id="SBT08964.1"/>
    </source>
</evidence>
<evidence type="ECO:0000313" key="2">
    <source>
        <dbReference type="Proteomes" id="UP000199169"/>
    </source>
</evidence>
<dbReference type="PANTHER" id="PTHR38693">
    <property type="entry name" value="UBIQUINONE BIOSYNTHESIS PROTEIN UBIJ"/>
    <property type="match status" value="1"/>
</dbReference>
<evidence type="ECO:0008006" key="3">
    <source>
        <dbReference type="Google" id="ProtNLM"/>
    </source>
</evidence>
<dbReference type="EMBL" id="FLQX01000145">
    <property type="protein sequence ID" value="SBT08964.1"/>
    <property type="molecule type" value="Genomic_DNA"/>
</dbReference>
<keyword evidence="2" id="KW-1185">Reference proteome</keyword>
<dbReference type="PANTHER" id="PTHR38693:SF1">
    <property type="entry name" value="UBIQUINONE BIOSYNTHESIS ACCESSORY FACTOR UBIJ"/>
    <property type="match status" value="1"/>
</dbReference>
<dbReference type="GO" id="GO:0006744">
    <property type="term" value="P:ubiquinone biosynthetic process"/>
    <property type="evidence" value="ECO:0007669"/>
    <property type="project" value="InterPro"/>
</dbReference>
<dbReference type="STRING" id="1860102.ACCAA_660029"/>
<accession>A0A1A8XVB7</accession>